<dbReference type="Proteomes" id="UP000001881">
    <property type="component" value="Unassembled WGS sequence"/>
</dbReference>
<organism evidence="6 7">
    <name type="scientific">Sordaria macrospora (strain ATCC MYA-333 / DSM 997 / K(L3346) / K-hell)</name>
    <dbReference type="NCBI Taxonomy" id="771870"/>
    <lineage>
        <taxon>Eukaryota</taxon>
        <taxon>Fungi</taxon>
        <taxon>Dikarya</taxon>
        <taxon>Ascomycota</taxon>
        <taxon>Pezizomycotina</taxon>
        <taxon>Sordariomycetes</taxon>
        <taxon>Sordariomycetidae</taxon>
        <taxon>Sordariales</taxon>
        <taxon>Sordariaceae</taxon>
        <taxon>Sordaria</taxon>
    </lineage>
</organism>
<dbReference type="VEuPathDB" id="FungiDB:SMAC_08521"/>
<feature type="chain" id="PRO_5003365154" evidence="5">
    <location>
        <begin position="22"/>
        <end position="470"/>
    </location>
</feature>
<dbReference type="PANTHER" id="PTHR10009:SF18">
    <property type="entry name" value="PROTEIN YELLOW-LIKE PROTEIN"/>
    <property type="match status" value="1"/>
</dbReference>
<evidence type="ECO:0000256" key="3">
    <source>
        <dbReference type="ARBA" id="ARBA00022525"/>
    </source>
</evidence>
<feature type="signal peptide" evidence="5">
    <location>
        <begin position="1"/>
        <end position="21"/>
    </location>
</feature>
<dbReference type="HOGENOM" id="CLU_031076_0_2_1"/>
<dbReference type="InterPro" id="IPR011042">
    <property type="entry name" value="6-blade_b-propeller_TolB-like"/>
</dbReference>
<evidence type="ECO:0000256" key="4">
    <source>
        <dbReference type="SAM" id="MobiDB-lite"/>
    </source>
</evidence>
<comment type="similarity">
    <text evidence="2">Belongs to the major royal jelly protein family.</text>
</comment>
<comment type="caution">
    <text evidence="6">The sequence shown here is derived from an EMBL/GenBank/DDBJ whole genome shotgun (WGS) entry which is preliminary data.</text>
</comment>
<evidence type="ECO:0000256" key="2">
    <source>
        <dbReference type="ARBA" id="ARBA00009127"/>
    </source>
</evidence>
<protein>
    <submittedName>
        <fullName evidence="6">WGS project CABT00000000 data, contig 2.54</fullName>
    </submittedName>
</protein>
<dbReference type="EMBL" id="CABT02000054">
    <property type="protein sequence ID" value="CCC14072.1"/>
    <property type="molecule type" value="Genomic_DNA"/>
</dbReference>
<dbReference type="GO" id="GO:0005576">
    <property type="term" value="C:extracellular region"/>
    <property type="evidence" value="ECO:0007669"/>
    <property type="project" value="UniProtKB-SubCell"/>
</dbReference>
<feature type="region of interest" description="Disordered" evidence="4">
    <location>
        <begin position="425"/>
        <end position="454"/>
    </location>
</feature>
<keyword evidence="3" id="KW-0964">Secreted</keyword>
<dbReference type="InParanoid" id="F7W9T1"/>
<accession>F7W9T1</accession>
<dbReference type="SUPFAM" id="SSF63829">
    <property type="entry name" value="Calcium-dependent phosphotriesterase"/>
    <property type="match status" value="1"/>
</dbReference>
<evidence type="ECO:0000256" key="1">
    <source>
        <dbReference type="ARBA" id="ARBA00004613"/>
    </source>
</evidence>
<dbReference type="OMA" id="HDPRILW"/>
<dbReference type="InterPro" id="IPR017996">
    <property type="entry name" value="MRJP/yellow-related"/>
</dbReference>
<dbReference type="Gene3D" id="2.120.10.30">
    <property type="entry name" value="TolB, C-terminal domain"/>
    <property type="match status" value="1"/>
</dbReference>
<dbReference type="Pfam" id="PF03022">
    <property type="entry name" value="MRJP"/>
    <property type="match status" value="1"/>
</dbReference>
<gene>
    <name evidence="6" type="ORF">SMAC_08521</name>
</gene>
<keyword evidence="5" id="KW-0732">Signal</keyword>
<sequence>MARLSLSTLTSLLLLQGTALAANTGEHGNNSDSLVYTFPTDPGVSGHPLDVVHAYYRQWPTGIAVSASGRLFSNFPGGLDPANVNHGTPGIFTVGELVSRTVEKAYPSEEMNTPPCSIGAVDLTDPDHPVGCGSADHLIAVQSVVVDPKDRLWILDTGRPMYTFPNGSVILLPSSYGGPKLVGVDLTTNKVFKTIPFSPEVALPSDTYLNDVRFDLRPHITSSGEGIAYITDSSSTGHNGVIVVDIGAGESWRKLHRHPSVLPEGQFLPFVWGRPLYYVSDPGHSPSGNLSTTKPPGHIAMGADGIAISPDGETLYYMPLASRTLYSVPTVLLRARDNAAADEDLFKAVKNHGQTGPADGLETDSNGLVYKGNQEANAVVAYNPKTGMTQTVVRDPRIGWVDTLSVGEDGWVYFTSNQLHLAGGMWSPMSPRGEGDDNQNQNQNQGDQRRKPFGLFRVPLLDGAGRLRCR</sequence>
<dbReference type="AlphaFoldDB" id="F7W9T1"/>
<keyword evidence="7" id="KW-1185">Reference proteome</keyword>
<reference evidence="6 7" key="1">
    <citation type="journal article" date="2010" name="PLoS Genet.">
        <title>De novo assembly of a 40 Mb eukaryotic genome from short sequence reads: Sordaria macrospora, a model organism for fungal morphogenesis.</title>
        <authorList>
            <person name="Nowrousian M."/>
            <person name="Stajich J."/>
            <person name="Chu M."/>
            <person name="Engh I."/>
            <person name="Espagne E."/>
            <person name="Halliday K."/>
            <person name="Kamerewerd J."/>
            <person name="Kempken F."/>
            <person name="Knab B."/>
            <person name="Kuo H.C."/>
            <person name="Osiewacz H.D."/>
            <person name="Poeggeler S."/>
            <person name="Read N."/>
            <person name="Seiler S."/>
            <person name="Smith K."/>
            <person name="Zickler D."/>
            <person name="Kueck U."/>
            <person name="Freitag M."/>
        </authorList>
    </citation>
    <scope>NUCLEOTIDE SEQUENCE [LARGE SCALE GENOMIC DNA]</scope>
    <source>
        <strain evidence="7">ATCC MYA-333 / DSM 997 / K(L3346) / K-hell</strain>
        <tissue evidence="6">Mycelium</tissue>
    </source>
</reference>
<comment type="subcellular location">
    <subcellularLocation>
        <location evidence="1">Secreted</location>
    </subcellularLocation>
</comment>
<dbReference type="eggNOG" id="ENOG502R874">
    <property type="taxonomic scope" value="Eukaryota"/>
</dbReference>
<name>F7W9T1_SORMK</name>
<evidence type="ECO:0000313" key="7">
    <source>
        <dbReference type="Proteomes" id="UP000001881"/>
    </source>
</evidence>
<evidence type="ECO:0000256" key="5">
    <source>
        <dbReference type="SAM" id="SignalP"/>
    </source>
</evidence>
<evidence type="ECO:0000313" key="6">
    <source>
        <dbReference type="EMBL" id="CCC14072.1"/>
    </source>
</evidence>
<dbReference type="PANTHER" id="PTHR10009">
    <property type="entry name" value="PROTEIN YELLOW-RELATED"/>
    <property type="match status" value="1"/>
</dbReference>
<proteinExistence type="inferred from homology"/>
<dbReference type="OrthoDB" id="7776143at2759"/>